<gene>
    <name evidence="1" type="ORF">CB5_LOCUS3195</name>
</gene>
<name>A0A6V7NNR6_ANACO</name>
<reference evidence="1" key="1">
    <citation type="submission" date="2020-07" db="EMBL/GenBank/DDBJ databases">
        <authorList>
            <person name="Lin J."/>
        </authorList>
    </citation>
    <scope>NUCLEOTIDE SEQUENCE</scope>
</reference>
<organism evidence="1">
    <name type="scientific">Ananas comosus var. bracteatus</name>
    <name type="common">red pineapple</name>
    <dbReference type="NCBI Taxonomy" id="296719"/>
    <lineage>
        <taxon>Eukaryota</taxon>
        <taxon>Viridiplantae</taxon>
        <taxon>Streptophyta</taxon>
        <taxon>Embryophyta</taxon>
        <taxon>Tracheophyta</taxon>
        <taxon>Spermatophyta</taxon>
        <taxon>Magnoliopsida</taxon>
        <taxon>Liliopsida</taxon>
        <taxon>Poales</taxon>
        <taxon>Bromeliaceae</taxon>
        <taxon>Bromelioideae</taxon>
        <taxon>Ananas</taxon>
    </lineage>
</organism>
<dbReference type="AlphaFoldDB" id="A0A6V7NNR6"/>
<accession>A0A6V7NNR6</accession>
<dbReference type="EMBL" id="LR862140">
    <property type="protein sequence ID" value="CAD1819984.1"/>
    <property type="molecule type" value="Genomic_DNA"/>
</dbReference>
<protein>
    <submittedName>
        <fullName evidence="1">Uncharacterized protein</fullName>
    </submittedName>
</protein>
<evidence type="ECO:0000313" key="1">
    <source>
        <dbReference type="EMBL" id="CAD1819984.1"/>
    </source>
</evidence>
<proteinExistence type="predicted"/>
<sequence length="194" mass="20622">MAVLRSATIAVVVVGGGGGGGGGGAAAAARGRYQQQVWPVDYEAEVSQRLVEAAARGDAKAAAECLADAAVDVNYAGAVWLRSRRVEVALREEAPDEVRVEYEEIRTDASALFLAAHAGTSPSSAPCWYATSSSLPTPLPVYRAFDRLWVSSSIANIGDFDFDLGFDSLSKFDLNFDFVECFISGFALFDLKIV</sequence>